<gene>
    <name evidence="1" type="ORF">Tci_927688</name>
</gene>
<evidence type="ECO:0000313" key="1">
    <source>
        <dbReference type="EMBL" id="GFD55719.1"/>
    </source>
</evidence>
<reference evidence="1" key="1">
    <citation type="journal article" date="2019" name="Sci. Rep.">
        <title>Draft genome of Tanacetum cinerariifolium, the natural source of mosquito coil.</title>
        <authorList>
            <person name="Yamashiro T."/>
            <person name="Shiraishi A."/>
            <person name="Satake H."/>
            <person name="Nakayama K."/>
        </authorList>
    </citation>
    <scope>NUCLEOTIDE SEQUENCE</scope>
</reference>
<protein>
    <submittedName>
        <fullName evidence="1">Uncharacterized protein</fullName>
    </submittedName>
</protein>
<feature type="non-terminal residue" evidence="1">
    <location>
        <position position="1"/>
    </location>
</feature>
<organism evidence="1">
    <name type="scientific">Tanacetum cinerariifolium</name>
    <name type="common">Dalmatian daisy</name>
    <name type="synonym">Chrysanthemum cinerariifolium</name>
    <dbReference type="NCBI Taxonomy" id="118510"/>
    <lineage>
        <taxon>Eukaryota</taxon>
        <taxon>Viridiplantae</taxon>
        <taxon>Streptophyta</taxon>
        <taxon>Embryophyta</taxon>
        <taxon>Tracheophyta</taxon>
        <taxon>Spermatophyta</taxon>
        <taxon>Magnoliopsida</taxon>
        <taxon>eudicotyledons</taxon>
        <taxon>Gunneridae</taxon>
        <taxon>Pentapetalae</taxon>
        <taxon>asterids</taxon>
        <taxon>campanulids</taxon>
        <taxon>Asterales</taxon>
        <taxon>Asteraceae</taxon>
        <taxon>Asteroideae</taxon>
        <taxon>Anthemideae</taxon>
        <taxon>Anthemidinae</taxon>
        <taxon>Tanacetum</taxon>
    </lineage>
</organism>
<dbReference type="EMBL" id="BKCJ011820862">
    <property type="protein sequence ID" value="GFD55719.1"/>
    <property type="molecule type" value="Genomic_DNA"/>
</dbReference>
<name>A0A699X834_TANCI</name>
<sequence length="76" mass="8154">RAAGARGAGGICKFMPIVSPTLPVSAAAALVPEAVRPRPESTSKVTMAPPVAIRPRERGRVESMRILPFRSSMVWR</sequence>
<proteinExistence type="predicted"/>
<dbReference type="AlphaFoldDB" id="A0A699X834"/>
<comment type="caution">
    <text evidence="1">The sequence shown here is derived from an EMBL/GenBank/DDBJ whole genome shotgun (WGS) entry which is preliminary data.</text>
</comment>
<accession>A0A699X834</accession>